<evidence type="ECO:0000313" key="13">
    <source>
        <dbReference type="Proteomes" id="UP001140949"/>
    </source>
</evidence>
<keyword evidence="7" id="KW-0238">DNA-binding</keyword>
<dbReference type="InterPro" id="IPR052035">
    <property type="entry name" value="ZnF_BED_domain_contain"/>
</dbReference>
<dbReference type="Pfam" id="PF05699">
    <property type="entry name" value="Dimer_Tnp_hAT"/>
    <property type="match status" value="1"/>
</dbReference>
<dbReference type="PANTHER" id="PTHR46481:SF10">
    <property type="entry name" value="ZINC FINGER BED DOMAIN-CONTAINING PROTEIN 39"/>
    <property type="match status" value="1"/>
</dbReference>
<keyword evidence="6" id="KW-0805">Transcription regulation</keyword>
<comment type="subcellular location">
    <subcellularLocation>
        <location evidence="1">Nucleus</location>
    </subcellularLocation>
</comment>
<dbReference type="InterPro" id="IPR008906">
    <property type="entry name" value="HATC_C_dom"/>
</dbReference>
<keyword evidence="8" id="KW-0804">Transcription</keyword>
<comment type="caution">
    <text evidence="12">The sequence shown here is derived from an EMBL/GenBank/DDBJ whole genome shotgun (WGS) entry which is preliminary data.</text>
</comment>
<sequence length="631" mass="72762">MDGTVKLFAKCKHCHTKLTRSADGCTTTFKRHLNKCRVRLAIQKKQKLLGKDFLLEKSSDGGLIGQLALHKYDKNKVRELLATMITVHEYPFKMVEHEFFVLFCQMLNPEFEMISRVTVKNDCMKLHALEKKKLKEVLGGVTRVSLTSDLWTSNQTIGYMCLTCHYLDSEWTLQKRILNFCSLPPPYTGLAISDAIFACLLDWGIENKISSITLDNASSNDVAVRNLKENFSMKGRLYFKGKVFHVRCCAHVLNLMVQDGLNEIKEVIQNIRESVKYLKMSPQRLQKFADIVKQLQLPASKRLVLDVPTRWNSTYAMLDCALGFKKVFSMYQERDPSYTWLPSTMDWERAESVCKIFEAFSEASNIFSGTSYPTSNLFLPELWKIKQILNNKTLEYEGTFYMKEMVDKMKIKFDKYWGDCNLLMSIAAVLDPRYKMKLIEFCFPRIYPITESDKNIKLVISSLHELYAEYASNIAKKKCSKANDSRLGSTSTSNNFKGKTKGRSEFESWVEESDTVEPSQYELDIYLKENLYKCDESEENFNVLNWWKLSTIKYKILPSMARDILSIPISSVASESAFSAGGRVLDQFRSSLKPETVEALICSGDWLRSKYVLKNSEVKHDEEDMQLINFD</sequence>
<dbReference type="InterPro" id="IPR025525">
    <property type="entry name" value="hAT-like_transposase_RNase-H"/>
</dbReference>
<dbReference type="GO" id="GO:0046983">
    <property type="term" value="F:protein dimerization activity"/>
    <property type="evidence" value="ECO:0007669"/>
    <property type="project" value="InterPro"/>
</dbReference>
<reference evidence="12" key="1">
    <citation type="journal article" date="2023" name="GigaByte">
        <title>Genome assembly of the bearded iris, Iris pallida Lam.</title>
        <authorList>
            <person name="Bruccoleri R.E."/>
            <person name="Oakeley E.J."/>
            <person name="Faust A.M.E."/>
            <person name="Altorfer M."/>
            <person name="Dessus-Babus S."/>
            <person name="Burckhardt D."/>
            <person name="Oertli M."/>
            <person name="Naumann U."/>
            <person name="Petersen F."/>
            <person name="Wong J."/>
        </authorList>
    </citation>
    <scope>NUCLEOTIDE SEQUENCE</scope>
    <source>
        <strain evidence="12">GSM-AAB239-AS_SAM_17_03QT</strain>
    </source>
</reference>
<keyword evidence="13" id="KW-1185">Reference proteome</keyword>
<dbReference type="GO" id="GO:0008270">
    <property type="term" value="F:zinc ion binding"/>
    <property type="evidence" value="ECO:0007669"/>
    <property type="project" value="UniProtKB-KW"/>
</dbReference>
<protein>
    <submittedName>
        <fullName evidence="12">Zinc finger BED domain-containing protein RICESLEEPER 2-like</fullName>
    </submittedName>
</protein>
<keyword evidence="3" id="KW-0479">Metal-binding</keyword>
<reference evidence="12" key="2">
    <citation type="submission" date="2023-04" db="EMBL/GenBank/DDBJ databases">
        <authorList>
            <person name="Bruccoleri R.E."/>
            <person name="Oakeley E.J."/>
            <person name="Faust A.-M."/>
            <person name="Dessus-Babus S."/>
            <person name="Altorfer M."/>
            <person name="Burckhardt D."/>
            <person name="Oertli M."/>
            <person name="Naumann U."/>
            <person name="Petersen F."/>
            <person name="Wong J."/>
        </authorList>
    </citation>
    <scope>NUCLEOTIDE SEQUENCE</scope>
    <source>
        <strain evidence="12">GSM-AAB239-AS_SAM_17_03QT</strain>
        <tissue evidence="12">Leaf</tissue>
    </source>
</reference>
<evidence type="ECO:0000256" key="9">
    <source>
        <dbReference type="ARBA" id="ARBA00023242"/>
    </source>
</evidence>
<evidence type="ECO:0000256" key="3">
    <source>
        <dbReference type="ARBA" id="ARBA00022723"/>
    </source>
</evidence>
<feature type="domain" description="BED-type" evidence="11">
    <location>
        <begin position="1"/>
        <end position="48"/>
    </location>
</feature>
<dbReference type="GO" id="GO:0003677">
    <property type="term" value="F:DNA binding"/>
    <property type="evidence" value="ECO:0007669"/>
    <property type="project" value="UniProtKB-KW"/>
</dbReference>
<dbReference type="Proteomes" id="UP001140949">
    <property type="component" value="Unassembled WGS sequence"/>
</dbReference>
<proteinExistence type="predicted"/>
<accession>A0AAX6E766</accession>
<dbReference type="PANTHER" id="PTHR46481">
    <property type="entry name" value="ZINC FINGER BED DOMAIN-CONTAINING PROTEIN 4"/>
    <property type="match status" value="1"/>
</dbReference>
<evidence type="ECO:0000256" key="10">
    <source>
        <dbReference type="PROSITE-ProRule" id="PRU00027"/>
    </source>
</evidence>
<dbReference type="PROSITE" id="PS50808">
    <property type="entry name" value="ZF_BED"/>
    <property type="match status" value="1"/>
</dbReference>
<organism evidence="12 13">
    <name type="scientific">Iris pallida</name>
    <name type="common">Sweet iris</name>
    <dbReference type="NCBI Taxonomy" id="29817"/>
    <lineage>
        <taxon>Eukaryota</taxon>
        <taxon>Viridiplantae</taxon>
        <taxon>Streptophyta</taxon>
        <taxon>Embryophyta</taxon>
        <taxon>Tracheophyta</taxon>
        <taxon>Spermatophyta</taxon>
        <taxon>Magnoliopsida</taxon>
        <taxon>Liliopsida</taxon>
        <taxon>Asparagales</taxon>
        <taxon>Iridaceae</taxon>
        <taxon>Iridoideae</taxon>
        <taxon>Irideae</taxon>
        <taxon>Iris</taxon>
    </lineage>
</organism>
<evidence type="ECO:0000256" key="2">
    <source>
        <dbReference type="ARBA" id="ARBA00011738"/>
    </source>
</evidence>
<evidence type="ECO:0000313" key="12">
    <source>
        <dbReference type="EMBL" id="KAJ6799916.1"/>
    </source>
</evidence>
<dbReference type="InterPro" id="IPR003656">
    <property type="entry name" value="Znf_BED"/>
</dbReference>
<gene>
    <name evidence="12" type="ORF">M6B38_204210</name>
</gene>
<evidence type="ECO:0000256" key="4">
    <source>
        <dbReference type="ARBA" id="ARBA00022771"/>
    </source>
</evidence>
<dbReference type="SUPFAM" id="SSF53098">
    <property type="entry name" value="Ribonuclease H-like"/>
    <property type="match status" value="1"/>
</dbReference>
<dbReference type="InterPro" id="IPR012337">
    <property type="entry name" value="RNaseH-like_sf"/>
</dbReference>
<evidence type="ECO:0000256" key="6">
    <source>
        <dbReference type="ARBA" id="ARBA00023015"/>
    </source>
</evidence>
<evidence type="ECO:0000256" key="8">
    <source>
        <dbReference type="ARBA" id="ARBA00023163"/>
    </source>
</evidence>
<evidence type="ECO:0000256" key="1">
    <source>
        <dbReference type="ARBA" id="ARBA00004123"/>
    </source>
</evidence>
<keyword evidence="4 10" id="KW-0863">Zinc-finger</keyword>
<comment type="subunit">
    <text evidence="2">Homodimer.</text>
</comment>
<evidence type="ECO:0000259" key="11">
    <source>
        <dbReference type="PROSITE" id="PS50808"/>
    </source>
</evidence>
<dbReference type="Pfam" id="PF14372">
    <property type="entry name" value="hAT-like_RNase-H"/>
    <property type="match status" value="1"/>
</dbReference>
<keyword evidence="9" id="KW-0539">Nucleus</keyword>
<evidence type="ECO:0000256" key="7">
    <source>
        <dbReference type="ARBA" id="ARBA00023125"/>
    </source>
</evidence>
<dbReference type="EMBL" id="JANAVB010039216">
    <property type="protein sequence ID" value="KAJ6799916.1"/>
    <property type="molecule type" value="Genomic_DNA"/>
</dbReference>
<dbReference type="GO" id="GO:0005634">
    <property type="term" value="C:nucleus"/>
    <property type="evidence" value="ECO:0007669"/>
    <property type="project" value="UniProtKB-SubCell"/>
</dbReference>
<name>A0AAX6E766_IRIPA</name>
<dbReference type="AlphaFoldDB" id="A0AAX6E766"/>
<keyword evidence="5" id="KW-0862">Zinc</keyword>
<evidence type="ECO:0000256" key="5">
    <source>
        <dbReference type="ARBA" id="ARBA00022833"/>
    </source>
</evidence>